<name>A0A8T0HCE6_CERPU</name>
<keyword evidence="9" id="KW-1185">Reference proteome</keyword>
<dbReference type="EMBL" id="CM026427">
    <property type="protein sequence ID" value="KAG0568337.1"/>
    <property type="molecule type" value="Genomic_DNA"/>
</dbReference>
<dbReference type="Proteomes" id="UP000822688">
    <property type="component" value="Chromosome 6"/>
</dbReference>
<dbReference type="GO" id="GO:0003714">
    <property type="term" value="F:transcription corepressor activity"/>
    <property type="evidence" value="ECO:0007669"/>
    <property type="project" value="TreeGrafter"/>
</dbReference>
<dbReference type="GO" id="GO:0006281">
    <property type="term" value="P:DNA repair"/>
    <property type="evidence" value="ECO:0007669"/>
    <property type="project" value="InterPro"/>
</dbReference>
<feature type="region of interest" description="Disordered" evidence="6">
    <location>
        <begin position="1"/>
        <end position="30"/>
    </location>
</feature>
<keyword evidence="3" id="KW-0805">Transcription regulation</keyword>
<evidence type="ECO:0000313" key="9">
    <source>
        <dbReference type="Proteomes" id="UP000822688"/>
    </source>
</evidence>
<feature type="compositionally biased region" description="Basic and acidic residues" evidence="6">
    <location>
        <begin position="13"/>
        <end position="30"/>
    </location>
</feature>
<feature type="compositionally biased region" description="Basic residues" evidence="6">
    <location>
        <begin position="477"/>
        <end position="489"/>
    </location>
</feature>
<dbReference type="SUPFAM" id="SSF46689">
    <property type="entry name" value="Homeodomain-like"/>
    <property type="match status" value="1"/>
</dbReference>
<dbReference type="FunFam" id="1.10.10.60:FF:000087">
    <property type="entry name" value="DNA methyltransferase 1-associated protein 1"/>
    <property type="match status" value="1"/>
</dbReference>
<dbReference type="PANTHER" id="PTHR12855:SF10">
    <property type="entry name" value="DNA METHYLTRANSFERASE 1-ASSOCIATED PROTEIN 1"/>
    <property type="match status" value="1"/>
</dbReference>
<evidence type="ECO:0000259" key="7">
    <source>
        <dbReference type="SMART" id="SM00717"/>
    </source>
</evidence>
<dbReference type="InterPro" id="IPR008468">
    <property type="entry name" value="DMAP1"/>
</dbReference>
<proteinExistence type="predicted"/>
<evidence type="ECO:0000256" key="4">
    <source>
        <dbReference type="ARBA" id="ARBA00023163"/>
    </source>
</evidence>
<accession>A0A8T0HCE6</accession>
<dbReference type="Pfam" id="PF16282">
    <property type="entry name" value="SANT_DAMP1_like"/>
    <property type="match status" value="1"/>
</dbReference>
<keyword evidence="4" id="KW-0804">Transcription</keyword>
<evidence type="ECO:0000256" key="6">
    <source>
        <dbReference type="SAM" id="MobiDB-lite"/>
    </source>
</evidence>
<evidence type="ECO:0000256" key="1">
    <source>
        <dbReference type="ARBA" id="ARBA00004123"/>
    </source>
</evidence>
<dbReference type="GO" id="GO:0035267">
    <property type="term" value="C:NuA4 histone acetyltransferase complex"/>
    <property type="evidence" value="ECO:0007669"/>
    <property type="project" value="InterPro"/>
</dbReference>
<dbReference type="InterPro" id="IPR001005">
    <property type="entry name" value="SANT/Myb"/>
</dbReference>
<organism evidence="8 9">
    <name type="scientific">Ceratodon purpureus</name>
    <name type="common">Fire moss</name>
    <name type="synonym">Dicranum purpureum</name>
    <dbReference type="NCBI Taxonomy" id="3225"/>
    <lineage>
        <taxon>Eukaryota</taxon>
        <taxon>Viridiplantae</taxon>
        <taxon>Streptophyta</taxon>
        <taxon>Embryophyta</taxon>
        <taxon>Bryophyta</taxon>
        <taxon>Bryophytina</taxon>
        <taxon>Bryopsida</taxon>
        <taxon>Dicranidae</taxon>
        <taxon>Pseudoditrichales</taxon>
        <taxon>Ditrichaceae</taxon>
        <taxon>Ceratodon</taxon>
    </lineage>
</organism>
<dbReference type="Gene3D" id="1.10.10.60">
    <property type="entry name" value="Homeodomain-like"/>
    <property type="match status" value="1"/>
</dbReference>
<dbReference type="InterPro" id="IPR009057">
    <property type="entry name" value="Homeodomain-like_sf"/>
</dbReference>
<evidence type="ECO:0000256" key="5">
    <source>
        <dbReference type="ARBA" id="ARBA00023242"/>
    </source>
</evidence>
<feature type="compositionally biased region" description="Low complexity" evidence="6">
    <location>
        <begin position="289"/>
        <end position="317"/>
    </location>
</feature>
<reference evidence="8 9" key="1">
    <citation type="submission" date="2020-06" db="EMBL/GenBank/DDBJ databases">
        <title>WGS assembly of Ceratodon purpureus strain R40.</title>
        <authorList>
            <person name="Carey S.B."/>
            <person name="Jenkins J."/>
            <person name="Shu S."/>
            <person name="Lovell J.T."/>
            <person name="Sreedasyam A."/>
            <person name="Maumus F."/>
            <person name="Tiley G.P."/>
            <person name="Fernandez-Pozo N."/>
            <person name="Barry K."/>
            <person name="Chen C."/>
            <person name="Wang M."/>
            <person name="Lipzen A."/>
            <person name="Daum C."/>
            <person name="Saski C.A."/>
            <person name="Payton A.C."/>
            <person name="Mcbreen J.C."/>
            <person name="Conrad R.E."/>
            <person name="Kollar L.M."/>
            <person name="Olsson S."/>
            <person name="Huttunen S."/>
            <person name="Landis J.B."/>
            <person name="Wickett N.J."/>
            <person name="Johnson M.G."/>
            <person name="Rensing S.A."/>
            <person name="Grimwood J."/>
            <person name="Schmutz J."/>
            <person name="Mcdaniel S.F."/>
        </authorList>
    </citation>
    <scope>NUCLEOTIDE SEQUENCE [LARGE SCALE GENOMIC DNA]</scope>
    <source>
        <strain evidence="8 9">R40</strain>
    </source>
</reference>
<dbReference type="GO" id="GO:0000812">
    <property type="term" value="C:Swr1 complex"/>
    <property type="evidence" value="ECO:0007669"/>
    <property type="project" value="TreeGrafter"/>
</dbReference>
<evidence type="ECO:0000256" key="2">
    <source>
        <dbReference type="ARBA" id="ARBA00022853"/>
    </source>
</evidence>
<dbReference type="InterPro" id="IPR027109">
    <property type="entry name" value="Swc4/Dmap1"/>
</dbReference>
<feature type="region of interest" description="Disordered" evidence="6">
    <location>
        <begin position="289"/>
        <end position="326"/>
    </location>
</feature>
<keyword evidence="2" id="KW-0156">Chromatin regulator</keyword>
<gene>
    <name evidence="8" type="ORF">KC19_6G012400</name>
</gene>
<comment type="subcellular location">
    <subcellularLocation>
        <location evidence="1">Nucleus</location>
    </subcellularLocation>
</comment>
<dbReference type="OrthoDB" id="19740at2759"/>
<evidence type="ECO:0000256" key="3">
    <source>
        <dbReference type="ARBA" id="ARBA00023015"/>
    </source>
</evidence>
<dbReference type="GO" id="GO:0000122">
    <property type="term" value="P:negative regulation of transcription by RNA polymerase II"/>
    <property type="evidence" value="ECO:0007669"/>
    <property type="project" value="TreeGrafter"/>
</dbReference>
<evidence type="ECO:0000313" key="8">
    <source>
        <dbReference type="EMBL" id="KAG0568337.1"/>
    </source>
</evidence>
<dbReference type="Pfam" id="PF05499">
    <property type="entry name" value="DMAP1"/>
    <property type="match status" value="1"/>
</dbReference>
<feature type="region of interest" description="Disordered" evidence="6">
    <location>
        <begin position="415"/>
        <end position="489"/>
    </location>
</feature>
<dbReference type="SMART" id="SM00717">
    <property type="entry name" value="SANT"/>
    <property type="match status" value="1"/>
</dbReference>
<feature type="domain" description="Myb-like" evidence="7">
    <location>
        <begin position="126"/>
        <end position="175"/>
    </location>
</feature>
<dbReference type="GO" id="GO:0006338">
    <property type="term" value="P:chromatin remodeling"/>
    <property type="evidence" value="ECO:0007669"/>
    <property type="project" value="InterPro"/>
</dbReference>
<keyword evidence="5" id="KW-0539">Nucleus</keyword>
<dbReference type="PANTHER" id="PTHR12855">
    <property type="entry name" value="DNA METHYLTRANSFERASE 1-ASSOCIATED PROTEIN 1 FAMILY MEMBER"/>
    <property type="match status" value="1"/>
</dbReference>
<sequence>MGDAKDILGLPKLGERGSTEKRKTPKDAIKKPDGIHREVYALTGGLPPIMPTLDPVSIKKRTLPSKKISWQWLPFSTSARTDNLQLYHWVRIIDDSQPSGDYAFAKYNKVVDSIRYTDEEYNQLLVDSSWSREETDRLFDMCEQFDLRFIVIADRFTPPRTVEELKHRYYSAAKAILQARAGPNDDLSDHSFFKDSYNVNHEVERKKALNIILSQSRQQDREDAEVIAEARRITEARLKAKGLEESQVSTRAALHVDTTPARLPSPAATGDISFLSVPVTVASTTSVQVTPVPTPASAPSSTPVQTSAPIPASTTPVSAPPPVGPRPPRVYLRGAWLAQQIHSVVSPAGVRTSKRVDQMLEEYGVRSKPKVPTAAVCAEHLELRRELLNLIQLQKQVQYKENELAILRENPYAEIPATPNTPKRPHRGLENERVSTRATAVGAEFEGFPSSGERVGKREHKRKAPARFQETPTSPPYHKRARKMKGSES</sequence>
<dbReference type="InterPro" id="IPR032563">
    <property type="entry name" value="DAMP1_SANT-like"/>
</dbReference>
<comment type="caution">
    <text evidence="8">The sequence shown here is derived from an EMBL/GenBank/DDBJ whole genome shotgun (WGS) entry which is preliminary data.</text>
</comment>
<dbReference type="AlphaFoldDB" id="A0A8T0HCE6"/>
<protein>
    <recommendedName>
        <fullName evidence="7">Myb-like domain-containing protein</fullName>
    </recommendedName>
</protein>